<protein>
    <submittedName>
        <fullName evidence="11">Protein kinase</fullName>
    </submittedName>
</protein>
<dbReference type="GO" id="GO:0004674">
    <property type="term" value="F:protein serine/threonine kinase activity"/>
    <property type="evidence" value="ECO:0007669"/>
    <property type="project" value="TreeGrafter"/>
</dbReference>
<dbReference type="Pfam" id="PF00069">
    <property type="entry name" value="Pkinase"/>
    <property type="match status" value="1"/>
</dbReference>
<dbReference type="PROSITE" id="PS51450">
    <property type="entry name" value="LRR"/>
    <property type="match status" value="1"/>
</dbReference>
<dbReference type="GO" id="GO:0005524">
    <property type="term" value="F:ATP binding"/>
    <property type="evidence" value="ECO:0007669"/>
    <property type="project" value="UniProtKB-KW"/>
</dbReference>
<dbReference type="RefSeq" id="WP_207856141.1">
    <property type="nucleotide sequence ID" value="NZ_JAFREP010000001.1"/>
</dbReference>
<dbReference type="PANTHER" id="PTHR43289">
    <property type="entry name" value="MITOGEN-ACTIVATED PROTEIN KINASE KINASE KINASE 20-RELATED"/>
    <property type="match status" value="1"/>
</dbReference>
<sequence>MKQQKIGRYIIEGIQGEGAMGMVFRAFDPVIQRTVAIKRVSFKGIEKDEDRETYKENFFREARIAGSLHHPNIVTIHDIGEDGGSPFVVMEFIDGQVLADRLEADDPLTYAACATIIGQICHAINVAHERQIVHSDIKPQNVMLDKDLSVRILDFGIAKLADTHGGQPGEFLGTPKYASPEQIRNQALDARSDIFSVGVLAHTLLTGESPFPGTSLDSILYKILNCPPDIQSLPPSLGVNDSRFRAIFEKVLFKHPDRRYQSAVQFADDLEDVLKDVDLSSTVISAKMNPEREKAVQELREQLEAAIKGEDLDKATAAVEGLRAEEQDVHEEEKELAKLASMLDSKREAARQQQIKDFRKAFREHIAVMELEKAENCIARLKELSVAVKKEQTLLDQIKEHQAQVLPHREAFERAMTERNPETASAALAELNALEAADEQDQARLNELEAALAEEHRQREHAITEHRSRFKEAIANRNPDQAAAELQGLTQLQASSEDERKALDDLNRIIAEESKARESQADILRALFSEEVARKDFSAAENTLKGLGDLGEDISNEVRQLNMARRGAGGSELDAQVLRFREAWDAAEATKNVDAGKAAVEQLHLLGEDVTAMNAALAEWQKPAAPPKSAGGEAKKPFPIVAVGAVAAVLVIVILAAVLFSGGEDTTETAPPTTQPIAKNDPPPPQIDTSPATSDPVTEPEQGIVEPESSTENANLTADSNVAPDAAEREAVAEPAVAEATTPLPEETKPAEQVAVNTPVVEPKQPPAQSSNNPVTQPKPKPKPKPRRPPARTQPAAVDEPVKPTDDFNIPDPMFREYLVSQFDADGDGFLSSKEAARVQRIDTPGSTYSRGNINDLTGIEHFPNLVRLTVAYEDLKTIPPLPKGLEVLVLSHNQLTSLPSLAGSKLRDLDISHNRLDASDCSQIASVIWNSIDSQGSLIEFNPQSNSVNLPCIEVALSTIPPLTELVRLPSEKLSNGKRKFSQVESEIDGKDFEKAGKSLRRLARNDSNTFRYAEVFAKFHFEYAEYLKSENGLREDIFAQFQAVIDGLGNREKLTTPAAVYLGRAYFELGERKKAFQMWRDVDRKQHPELNTYYEKAARSLRN</sequence>
<keyword evidence="4" id="KW-0547">Nucleotide-binding</keyword>
<keyword evidence="7" id="KW-0175">Coiled coil</keyword>
<proteinExistence type="predicted"/>
<dbReference type="AlphaFoldDB" id="A0A8J7Q0B7"/>
<evidence type="ECO:0000313" key="12">
    <source>
        <dbReference type="Proteomes" id="UP000664417"/>
    </source>
</evidence>
<dbReference type="EMBL" id="JAFREP010000001">
    <property type="protein sequence ID" value="MBO1316905.1"/>
    <property type="molecule type" value="Genomic_DNA"/>
</dbReference>
<dbReference type="InterPro" id="IPR001611">
    <property type="entry name" value="Leu-rich_rpt"/>
</dbReference>
<keyword evidence="5 11" id="KW-0418">Kinase</keyword>
<evidence type="ECO:0000259" key="10">
    <source>
        <dbReference type="PROSITE" id="PS50011"/>
    </source>
</evidence>
<feature type="compositionally biased region" description="Basic residues" evidence="8">
    <location>
        <begin position="780"/>
        <end position="790"/>
    </location>
</feature>
<dbReference type="PROSITE" id="PS00108">
    <property type="entry name" value="PROTEIN_KINASE_ST"/>
    <property type="match status" value="1"/>
</dbReference>
<evidence type="ECO:0000256" key="2">
    <source>
        <dbReference type="ARBA" id="ARBA00022679"/>
    </source>
</evidence>
<dbReference type="InterPro" id="IPR008271">
    <property type="entry name" value="Ser/Thr_kinase_AS"/>
</dbReference>
<keyword evidence="1" id="KW-0433">Leucine-rich repeat</keyword>
<feature type="coiled-coil region" evidence="7">
    <location>
        <begin position="312"/>
        <end position="391"/>
    </location>
</feature>
<keyword evidence="6" id="KW-0067">ATP-binding</keyword>
<gene>
    <name evidence="11" type="ORF">J3U88_00435</name>
</gene>
<evidence type="ECO:0000256" key="1">
    <source>
        <dbReference type="ARBA" id="ARBA00022614"/>
    </source>
</evidence>
<feature type="transmembrane region" description="Helical" evidence="9">
    <location>
        <begin position="638"/>
        <end position="660"/>
    </location>
</feature>
<dbReference type="Gene3D" id="3.30.200.20">
    <property type="entry name" value="Phosphorylase Kinase, domain 1"/>
    <property type="match status" value="1"/>
</dbReference>
<keyword evidence="9" id="KW-1133">Transmembrane helix</keyword>
<dbReference type="Gene3D" id="3.80.10.10">
    <property type="entry name" value="Ribonuclease Inhibitor"/>
    <property type="match status" value="1"/>
</dbReference>
<feature type="domain" description="Protein kinase" evidence="10">
    <location>
        <begin position="9"/>
        <end position="274"/>
    </location>
</feature>
<accession>A0A8J7Q0B7</accession>
<evidence type="ECO:0000313" key="11">
    <source>
        <dbReference type="EMBL" id="MBO1316905.1"/>
    </source>
</evidence>
<feature type="compositionally biased region" description="Polar residues" evidence="8">
    <location>
        <begin position="668"/>
        <end position="677"/>
    </location>
</feature>
<evidence type="ECO:0000256" key="9">
    <source>
        <dbReference type="SAM" id="Phobius"/>
    </source>
</evidence>
<dbReference type="Proteomes" id="UP000664417">
    <property type="component" value="Unassembled WGS sequence"/>
</dbReference>
<reference evidence="11" key="1">
    <citation type="submission" date="2021-03" db="EMBL/GenBank/DDBJ databases">
        <authorList>
            <person name="Wang G."/>
        </authorList>
    </citation>
    <scope>NUCLEOTIDE SEQUENCE</scope>
    <source>
        <strain evidence="11">KCTC 12899</strain>
    </source>
</reference>
<dbReference type="CDD" id="cd14014">
    <property type="entry name" value="STKc_PknB_like"/>
    <property type="match status" value="1"/>
</dbReference>
<organism evidence="11 12">
    <name type="scientific">Acanthopleuribacter pedis</name>
    <dbReference type="NCBI Taxonomy" id="442870"/>
    <lineage>
        <taxon>Bacteria</taxon>
        <taxon>Pseudomonadati</taxon>
        <taxon>Acidobacteriota</taxon>
        <taxon>Holophagae</taxon>
        <taxon>Acanthopleuribacterales</taxon>
        <taxon>Acanthopleuribacteraceae</taxon>
        <taxon>Acanthopleuribacter</taxon>
    </lineage>
</organism>
<feature type="compositionally biased region" description="Polar residues" evidence="8">
    <location>
        <begin position="687"/>
        <end position="696"/>
    </location>
</feature>
<dbReference type="Gene3D" id="1.10.510.10">
    <property type="entry name" value="Transferase(Phosphotransferase) domain 1"/>
    <property type="match status" value="1"/>
</dbReference>
<evidence type="ECO:0000256" key="7">
    <source>
        <dbReference type="SAM" id="Coils"/>
    </source>
</evidence>
<evidence type="ECO:0000256" key="4">
    <source>
        <dbReference type="ARBA" id="ARBA00022741"/>
    </source>
</evidence>
<keyword evidence="9" id="KW-0472">Membrane</keyword>
<evidence type="ECO:0000256" key="8">
    <source>
        <dbReference type="SAM" id="MobiDB-lite"/>
    </source>
</evidence>
<feature type="compositionally biased region" description="Low complexity" evidence="8">
    <location>
        <begin position="733"/>
        <end position="745"/>
    </location>
</feature>
<keyword evidence="2" id="KW-0808">Transferase</keyword>
<comment type="caution">
    <text evidence="11">The sequence shown here is derived from an EMBL/GenBank/DDBJ whole genome shotgun (WGS) entry which is preliminary data.</text>
</comment>
<name>A0A8J7Q0B7_9BACT</name>
<evidence type="ECO:0000256" key="6">
    <source>
        <dbReference type="ARBA" id="ARBA00022840"/>
    </source>
</evidence>
<evidence type="ECO:0000256" key="3">
    <source>
        <dbReference type="ARBA" id="ARBA00022737"/>
    </source>
</evidence>
<dbReference type="InterPro" id="IPR000719">
    <property type="entry name" value="Prot_kinase_dom"/>
</dbReference>
<dbReference type="SUPFAM" id="SSF56112">
    <property type="entry name" value="Protein kinase-like (PK-like)"/>
    <property type="match status" value="1"/>
</dbReference>
<feature type="coiled-coil region" evidence="7">
    <location>
        <begin position="431"/>
        <end position="465"/>
    </location>
</feature>
<dbReference type="InterPro" id="IPR032675">
    <property type="entry name" value="LRR_dom_sf"/>
</dbReference>
<keyword evidence="3" id="KW-0677">Repeat</keyword>
<dbReference type="PROSITE" id="PS50011">
    <property type="entry name" value="PROTEIN_KINASE_DOM"/>
    <property type="match status" value="1"/>
</dbReference>
<keyword evidence="12" id="KW-1185">Reference proteome</keyword>
<feature type="compositionally biased region" description="Polar residues" evidence="8">
    <location>
        <begin position="708"/>
        <end position="720"/>
    </location>
</feature>
<dbReference type="InterPro" id="IPR011009">
    <property type="entry name" value="Kinase-like_dom_sf"/>
</dbReference>
<dbReference type="PANTHER" id="PTHR43289:SF6">
    <property type="entry name" value="SERINE_THREONINE-PROTEIN KINASE NEKL-3"/>
    <property type="match status" value="1"/>
</dbReference>
<dbReference type="SMART" id="SM00220">
    <property type="entry name" value="S_TKc"/>
    <property type="match status" value="1"/>
</dbReference>
<dbReference type="SUPFAM" id="SSF52058">
    <property type="entry name" value="L domain-like"/>
    <property type="match status" value="1"/>
</dbReference>
<evidence type="ECO:0000256" key="5">
    <source>
        <dbReference type="ARBA" id="ARBA00022777"/>
    </source>
</evidence>
<feature type="region of interest" description="Disordered" evidence="8">
    <location>
        <begin position="664"/>
        <end position="805"/>
    </location>
</feature>
<keyword evidence="9" id="KW-0812">Transmembrane</keyword>